<dbReference type="Gene3D" id="3.20.20.80">
    <property type="entry name" value="Glycosidases"/>
    <property type="match status" value="1"/>
</dbReference>
<dbReference type="Proteomes" id="UP000271098">
    <property type="component" value="Unassembled WGS sequence"/>
</dbReference>
<dbReference type="WBParaSite" id="GPUH_0000447001-mRNA-1">
    <property type="protein sequence ID" value="GPUH_0000447001-mRNA-1"/>
    <property type="gene ID" value="GPUH_0000447001"/>
</dbReference>
<dbReference type="OrthoDB" id="47475at2759"/>
<evidence type="ECO:0000313" key="2">
    <source>
        <dbReference type="Proteomes" id="UP000271098"/>
    </source>
</evidence>
<dbReference type="EMBL" id="UYRT01008442">
    <property type="protein sequence ID" value="VDK45057.1"/>
    <property type="molecule type" value="Genomic_DNA"/>
</dbReference>
<keyword evidence="2" id="KW-1185">Reference proteome</keyword>
<protein>
    <submittedName>
        <fullName evidence="3">Transposase</fullName>
    </submittedName>
</protein>
<dbReference type="AlphaFoldDB" id="A0A183D6X2"/>
<dbReference type="GO" id="GO:0015929">
    <property type="term" value="F:hexosaminidase activity"/>
    <property type="evidence" value="ECO:0007669"/>
    <property type="project" value="InterPro"/>
</dbReference>
<accession>A0A183D6X2</accession>
<organism evidence="3">
    <name type="scientific">Gongylonema pulchrum</name>
    <dbReference type="NCBI Taxonomy" id="637853"/>
    <lineage>
        <taxon>Eukaryota</taxon>
        <taxon>Metazoa</taxon>
        <taxon>Ecdysozoa</taxon>
        <taxon>Nematoda</taxon>
        <taxon>Chromadorea</taxon>
        <taxon>Rhabditida</taxon>
        <taxon>Spirurina</taxon>
        <taxon>Spiruromorpha</taxon>
        <taxon>Spiruroidea</taxon>
        <taxon>Gongylonematidae</taxon>
        <taxon>Gongylonema</taxon>
    </lineage>
</organism>
<proteinExistence type="predicted"/>
<evidence type="ECO:0000313" key="1">
    <source>
        <dbReference type="EMBL" id="VDK45057.1"/>
    </source>
</evidence>
<dbReference type="PANTHER" id="PTHR21040">
    <property type="entry name" value="BCDNA.GH04120"/>
    <property type="match status" value="1"/>
</dbReference>
<dbReference type="PANTHER" id="PTHR21040:SF8">
    <property type="entry name" value="BCDNA.GH04120"/>
    <property type="match status" value="1"/>
</dbReference>
<gene>
    <name evidence="1" type="ORF">GPUH_LOCUS4463</name>
</gene>
<evidence type="ECO:0000313" key="3">
    <source>
        <dbReference type="WBParaSite" id="GPUH_0000447001-mRNA-1"/>
    </source>
</evidence>
<dbReference type="InterPro" id="IPR038901">
    <property type="entry name" value="HEXDC-like"/>
</dbReference>
<sequence length="71" mass="8566">MHPKKNRDHLAAMHLAKIARYVKSMVTNIRILTWHDMIKSFEESIIRQYRLDQLLEVVVWDYSEKLQQQNG</sequence>
<name>A0A183D6X2_9BILA</name>
<reference evidence="1 2" key="2">
    <citation type="submission" date="2018-11" db="EMBL/GenBank/DDBJ databases">
        <authorList>
            <consortium name="Pathogen Informatics"/>
        </authorList>
    </citation>
    <scope>NUCLEOTIDE SEQUENCE [LARGE SCALE GENOMIC DNA]</scope>
</reference>
<reference evidence="3" key="1">
    <citation type="submission" date="2016-06" db="UniProtKB">
        <authorList>
            <consortium name="WormBaseParasite"/>
        </authorList>
    </citation>
    <scope>IDENTIFICATION</scope>
</reference>